<sequence length="353" mass="42173">MKGESRFIASGAYGCIYYPPYDCKGKDLKDTSFVTKLVKNDYTSQTEYDISTILKNKDGFLLIEKKCDVSSQNIKKSMAKDCDLIERKDPKIEKKYLLLYSKYIRGTELVKYMKTDFSIQKLMRTFCFLCKQIEVLIDSKIIHHDLHFGNIMYDYEKNKLIVIDFGLSIIASKFYLNNQLNMPYLKNAIFSYTPTWQYFAIEEHLLGYLVHKDTITEEIIQSTIDEYLHDHIIRDISSEYCKQYKEESFRYFKKYANKPKEVLIKKFLSWWNTWDYYKISLHIIKIYIKMNIEFPELYMLLLLMIHPIPKYRPNVVEMNKNIQTLLKLYSPKIKHSEHFDENLSKDLSVSFFS</sequence>
<evidence type="ECO:0000313" key="2">
    <source>
        <dbReference type="EMBL" id="QHT10620.1"/>
    </source>
</evidence>
<feature type="domain" description="Protein kinase" evidence="1">
    <location>
        <begin position="2"/>
        <end position="326"/>
    </location>
</feature>
<dbReference type="InterPro" id="IPR000719">
    <property type="entry name" value="Prot_kinase_dom"/>
</dbReference>
<dbReference type="EMBL" id="MN739523">
    <property type="protein sequence ID" value="QHT10620.1"/>
    <property type="molecule type" value="Genomic_DNA"/>
</dbReference>
<protein>
    <recommendedName>
        <fullName evidence="1">Protein kinase domain-containing protein</fullName>
    </recommendedName>
</protein>
<dbReference type="AlphaFoldDB" id="A0A6C0D2X9"/>
<dbReference type="InterPro" id="IPR004147">
    <property type="entry name" value="ABC1_dom"/>
</dbReference>
<accession>A0A6C0D2X9</accession>
<dbReference type="GO" id="GO:0005524">
    <property type="term" value="F:ATP binding"/>
    <property type="evidence" value="ECO:0007669"/>
    <property type="project" value="InterPro"/>
</dbReference>
<name>A0A6C0D2X9_9ZZZZ</name>
<reference evidence="2" key="1">
    <citation type="journal article" date="2020" name="Nature">
        <title>Giant virus diversity and host interactions through global metagenomics.</title>
        <authorList>
            <person name="Schulz F."/>
            <person name="Roux S."/>
            <person name="Paez-Espino D."/>
            <person name="Jungbluth S."/>
            <person name="Walsh D.A."/>
            <person name="Denef V.J."/>
            <person name="McMahon K.D."/>
            <person name="Konstantinidis K.T."/>
            <person name="Eloe-Fadrosh E.A."/>
            <person name="Kyrpides N.C."/>
            <person name="Woyke T."/>
        </authorList>
    </citation>
    <scope>NUCLEOTIDE SEQUENCE</scope>
    <source>
        <strain evidence="2">GVMAG-M-3300023174-107</strain>
    </source>
</reference>
<dbReference type="Pfam" id="PF03109">
    <property type="entry name" value="ABC1"/>
    <property type="match status" value="1"/>
</dbReference>
<dbReference type="SUPFAM" id="SSF56112">
    <property type="entry name" value="Protein kinase-like (PK-like)"/>
    <property type="match status" value="1"/>
</dbReference>
<evidence type="ECO:0000259" key="1">
    <source>
        <dbReference type="PROSITE" id="PS50011"/>
    </source>
</evidence>
<dbReference type="GO" id="GO:0004672">
    <property type="term" value="F:protein kinase activity"/>
    <property type="evidence" value="ECO:0007669"/>
    <property type="project" value="InterPro"/>
</dbReference>
<dbReference type="InterPro" id="IPR011009">
    <property type="entry name" value="Kinase-like_dom_sf"/>
</dbReference>
<organism evidence="2">
    <name type="scientific">viral metagenome</name>
    <dbReference type="NCBI Taxonomy" id="1070528"/>
    <lineage>
        <taxon>unclassified sequences</taxon>
        <taxon>metagenomes</taxon>
        <taxon>organismal metagenomes</taxon>
    </lineage>
</organism>
<dbReference type="Gene3D" id="1.10.510.10">
    <property type="entry name" value="Transferase(Phosphotransferase) domain 1"/>
    <property type="match status" value="1"/>
</dbReference>
<proteinExistence type="predicted"/>
<dbReference type="PROSITE" id="PS50011">
    <property type="entry name" value="PROTEIN_KINASE_DOM"/>
    <property type="match status" value="1"/>
</dbReference>